<proteinExistence type="predicted"/>
<dbReference type="NCBIfam" id="TIGR02893">
    <property type="entry name" value="spore_yabQ"/>
    <property type="match status" value="1"/>
</dbReference>
<comment type="caution">
    <text evidence="2">The sequence shown here is derived from an EMBL/GenBank/DDBJ whole genome shotgun (WGS) entry which is preliminary data.</text>
</comment>
<sequence>MNLQTQWMTLLWMLFSGGMMGIAFDSYRVISGELRFPRWSVHVLDLFYWIAAALFVFRNLYHSNQGELRFYVFLGLFIGIWIYFLFLSVITERFVVMLMKVTKRIYAVIVRIIQLLLIVPIRWLLKVIRILLSFVWIMLMFIGRITILPIWKLLTWMTSPIRKRLRIGERLRFIQQWAIRIWQRWFSKN</sequence>
<dbReference type="Pfam" id="PF09578">
    <property type="entry name" value="Spore_YabQ"/>
    <property type="match status" value="1"/>
</dbReference>
<name>A0ABQ1YUU9_9BACL</name>
<keyword evidence="1" id="KW-0812">Transmembrane</keyword>
<evidence type="ECO:0000313" key="3">
    <source>
        <dbReference type="Proteomes" id="UP000659344"/>
    </source>
</evidence>
<feature type="transmembrane region" description="Helical" evidence="1">
    <location>
        <begin position="105"/>
        <end position="125"/>
    </location>
</feature>
<feature type="transmembrane region" description="Helical" evidence="1">
    <location>
        <begin position="131"/>
        <end position="154"/>
    </location>
</feature>
<reference evidence="3" key="1">
    <citation type="journal article" date="2019" name="Int. J. Syst. Evol. Microbiol.">
        <title>The Global Catalogue of Microorganisms (GCM) 10K type strain sequencing project: providing services to taxonomists for standard genome sequencing and annotation.</title>
        <authorList>
            <consortium name="The Broad Institute Genomics Platform"/>
            <consortium name="The Broad Institute Genome Sequencing Center for Infectious Disease"/>
            <person name="Wu L."/>
            <person name="Ma J."/>
        </authorList>
    </citation>
    <scope>NUCLEOTIDE SEQUENCE [LARGE SCALE GENOMIC DNA]</scope>
    <source>
        <strain evidence="3">CGMCC 1.12769</strain>
    </source>
</reference>
<organism evidence="2 3">
    <name type="scientific">Paenibacillus segetis</name>
    <dbReference type="NCBI Taxonomy" id="1325360"/>
    <lineage>
        <taxon>Bacteria</taxon>
        <taxon>Bacillati</taxon>
        <taxon>Bacillota</taxon>
        <taxon>Bacilli</taxon>
        <taxon>Bacillales</taxon>
        <taxon>Paenibacillaceae</taxon>
        <taxon>Paenibacillus</taxon>
    </lineage>
</organism>
<evidence type="ECO:0000256" key="1">
    <source>
        <dbReference type="SAM" id="Phobius"/>
    </source>
</evidence>
<feature type="transmembrane region" description="Helical" evidence="1">
    <location>
        <begin position="70"/>
        <end position="90"/>
    </location>
</feature>
<dbReference type="RefSeq" id="WP_188542495.1">
    <property type="nucleotide sequence ID" value="NZ_BMFT01000007.1"/>
</dbReference>
<keyword evidence="1" id="KW-1133">Transmembrane helix</keyword>
<keyword evidence="1" id="KW-0472">Membrane</keyword>
<dbReference type="InterPro" id="IPR019074">
    <property type="entry name" value="YabQ"/>
</dbReference>
<accession>A0ABQ1YUU9</accession>
<feature type="transmembrane region" description="Helical" evidence="1">
    <location>
        <begin position="6"/>
        <end position="27"/>
    </location>
</feature>
<dbReference type="EMBL" id="BMFT01000007">
    <property type="protein sequence ID" value="GGH39651.1"/>
    <property type="molecule type" value="Genomic_DNA"/>
</dbReference>
<protein>
    <submittedName>
        <fullName evidence="2">Spore cortex biosynthesis protein YabQ</fullName>
    </submittedName>
</protein>
<evidence type="ECO:0000313" key="2">
    <source>
        <dbReference type="EMBL" id="GGH39651.1"/>
    </source>
</evidence>
<feature type="transmembrane region" description="Helical" evidence="1">
    <location>
        <begin position="39"/>
        <end position="58"/>
    </location>
</feature>
<dbReference type="Proteomes" id="UP000659344">
    <property type="component" value="Unassembled WGS sequence"/>
</dbReference>
<keyword evidence="3" id="KW-1185">Reference proteome</keyword>
<gene>
    <name evidence="2" type="ORF">GCM10008013_48560</name>
</gene>